<keyword evidence="3" id="KW-0804">Transcription</keyword>
<dbReference type="RefSeq" id="WP_071309080.1">
    <property type="nucleotide sequence ID" value="NZ_MLQR01000017.1"/>
</dbReference>
<dbReference type="InterPro" id="IPR000835">
    <property type="entry name" value="HTH_MarR-typ"/>
</dbReference>
<dbReference type="GO" id="GO:0003677">
    <property type="term" value="F:DNA binding"/>
    <property type="evidence" value="ECO:0007669"/>
    <property type="project" value="UniProtKB-KW"/>
</dbReference>
<dbReference type="PROSITE" id="PS01117">
    <property type="entry name" value="HTH_MARR_1"/>
    <property type="match status" value="1"/>
</dbReference>
<dbReference type="Pfam" id="PF01047">
    <property type="entry name" value="MarR"/>
    <property type="match status" value="1"/>
</dbReference>
<keyword evidence="2" id="KW-0238">DNA-binding</keyword>
<proteinExistence type="predicted"/>
<sequence length="147" mass="16913">MDYRKYVLADSIGFQISDAGRLVINRLNSNFKEQGYPVTHEQWSIMIRLWEEDGLNQNKLSILTGKDQPSVSRLINNLEKNGLVMRVVHPVDKRTNLIFLTPEGKKLQIGLIEQAQKTIDQICYGIDKEELTIFLKVLNEIKVNLSN</sequence>
<evidence type="ECO:0000256" key="3">
    <source>
        <dbReference type="ARBA" id="ARBA00023163"/>
    </source>
</evidence>
<dbReference type="EMBL" id="MLQR01000017">
    <property type="protein sequence ID" value="OIJ14691.1"/>
    <property type="molecule type" value="Genomic_DNA"/>
</dbReference>
<dbReference type="PRINTS" id="PR00598">
    <property type="entry name" value="HTHMARR"/>
</dbReference>
<dbReference type="SUPFAM" id="SSF46785">
    <property type="entry name" value="Winged helix' DNA-binding domain"/>
    <property type="match status" value="1"/>
</dbReference>
<dbReference type="InterPro" id="IPR036388">
    <property type="entry name" value="WH-like_DNA-bd_sf"/>
</dbReference>
<evidence type="ECO:0000259" key="4">
    <source>
        <dbReference type="PROSITE" id="PS50995"/>
    </source>
</evidence>
<comment type="caution">
    <text evidence="5">The sequence shown here is derived from an EMBL/GenBank/DDBJ whole genome shotgun (WGS) entry which is preliminary data.</text>
</comment>
<name>A0A1S2LQB5_9BACI</name>
<evidence type="ECO:0000256" key="2">
    <source>
        <dbReference type="ARBA" id="ARBA00023125"/>
    </source>
</evidence>
<evidence type="ECO:0000313" key="6">
    <source>
        <dbReference type="Proteomes" id="UP000179524"/>
    </source>
</evidence>
<dbReference type="Gene3D" id="1.10.10.10">
    <property type="entry name" value="Winged helix-like DNA-binding domain superfamily/Winged helix DNA-binding domain"/>
    <property type="match status" value="1"/>
</dbReference>
<gene>
    <name evidence="5" type="ORF">BKP37_07980</name>
</gene>
<accession>A0A1S2LQB5</accession>
<protein>
    <recommendedName>
        <fullName evidence="4">HTH marR-type domain-containing protein</fullName>
    </recommendedName>
</protein>
<dbReference type="OrthoDB" id="9799663at2"/>
<dbReference type="Proteomes" id="UP000179524">
    <property type="component" value="Unassembled WGS sequence"/>
</dbReference>
<evidence type="ECO:0000256" key="1">
    <source>
        <dbReference type="ARBA" id="ARBA00023015"/>
    </source>
</evidence>
<keyword evidence="1" id="KW-0805">Transcription regulation</keyword>
<dbReference type="AlphaFoldDB" id="A0A1S2LQB5"/>
<dbReference type="PANTHER" id="PTHR42756">
    <property type="entry name" value="TRANSCRIPTIONAL REGULATOR, MARR"/>
    <property type="match status" value="1"/>
</dbReference>
<evidence type="ECO:0000313" key="5">
    <source>
        <dbReference type="EMBL" id="OIJ14691.1"/>
    </source>
</evidence>
<keyword evidence="6" id="KW-1185">Reference proteome</keyword>
<organism evidence="5 6">
    <name type="scientific">Anaerobacillus alkalilacustris</name>
    <dbReference type="NCBI Taxonomy" id="393763"/>
    <lineage>
        <taxon>Bacteria</taxon>
        <taxon>Bacillati</taxon>
        <taxon>Bacillota</taxon>
        <taxon>Bacilli</taxon>
        <taxon>Bacillales</taxon>
        <taxon>Bacillaceae</taxon>
        <taxon>Anaerobacillus</taxon>
    </lineage>
</organism>
<dbReference type="SMART" id="SM00347">
    <property type="entry name" value="HTH_MARR"/>
    <property type="match status" value="1"/>
</dbReference>
<reference evidence="5 6" key="1">
    <citation type="submission" date="2016-10" db="EMBL/GenBank/DDBJ databases">
        <title>Draft genome sequences of four alkaliphilic bacteria belonging to the Anaerobacillus genus.</title>
        <authorList>
            <person name="Bassil N.M."/>
            <person name="Lloyd J.R."/>
        </authorList>
    </citation>
    <scope>NUCLEOTIDE SEQUENCE [LARGE SCALE GENOMIC DNA]</scope>
    <source>
        <strain evidence="5 6">DSM 18345</strain>
    </source>
</reference>
<dbReference type="InterPro" id="IPR036390">
    <property type="entry name" value="WH_DNA-bd_sf"/>
</dbReference>
<feature type="domain" description="HTH marR-type" evidence="4">
    <location>
        <begin position="1"/>
        <end position="143"/>
    </location>
</feature>
<dbReference type="PROSITE" id="PS50995">
    <property type="entry name" value="HTH_MARR_2"/>
    <property type="match status" value="1"/>
</dbReference>
<dbReference type="PANTHER" id="PTHR42756:SF1">
    <property type="entry name" value="TRANSCRIPTIONAL REPRESSOR OF EMRAB OPERON"/>
    <property type="match status" value="1"/>
</dbReference>
<dbReference type="GO" id="GO:0003700">
    <property type="term" value="F:DNA-binding transcription factor activity"/>
    <property type="evidence" value="ECO:0007669"/>
    <property type="project" value="InterPro"/>
</dbReference>
<dbReference type="InterPro" id="IPR023187">
    <property type="entry name" value="Tscrpt_reg_MarR-type_CS"/>
</dbReference>